<evidence type="ECO:0000256" key="1">
    <source>
        <dbReference type="SAM" id="MobiDB-lite"/>
    </source>
</evidence>
<protein>
    <recommendedName>
        <fullName evidence="5">DUF3040 family protein</fullName>
    </recommendedName>
</protein>
<feature type="transmembrane region" description="Helical" evidence="2">
    <location>
        <begin position="156"/>
        <end position="174"/>
    </location>
</feature>
<name>A0ABU0X7Z6_9PSEU</name>
<sequence length="200" mass="21189">MEGAPDQPAAGSRGRRKGTDVRWSWLVPIGLPAIAVHHLTGRWDLAVATALAVALLVLGHGTRHRARARLLHRRGTGVAPRTVHTASRAERTTLDHHEQRRFRAIEEQLASEDPGFAERIRALDRPDHPAAVGRLTAVIGLGLAVAVIGFVSDPALVVIGVLIAAPASALRVLVTAPRQSQPTAGPDDDEPSGPDRGAPV</sequence>
<accession>A0ABU0X7Z6</accession>
<proteinExistence type="predicted"/>
<dbReference type="EMBL" id="NSDM01000010">
    <property type="protein sequence ID" value="MDQ2586744.1"/>
    <property type="molecule type" value="Genomic_DNA"/>
</dbReference>
<evidence type="ECO:0000313" key="4">
    <source>
        <dbReference type="Proteomes" id="UP001225605"/>
    </source>
</evidence>
<evidence type="ECO:0008006" key="5">
    <source>
        <dbReference type="Google" id="ProtNLM"/>
    </source>
</evidence>
<gene>
    <name evidence="3" type="ORF">CKY47_22665</name>
</gene>
<feature type="transmembrane region" description="Helical" evidence="2">
    <location>
        <begin position="21"/>
        <end position="39"/>
    </location>
</feature>
<evidence type="ECO:0000256" key="2">
    <source>
        <dbReference type="SAM" id="Phobius"/>
    </source>
</evidence>
<comment type="caution">
    <text evidence="3">The sequence shown here is derived from an EMBL/GenBank/DDBJ whole genome shotgun (WGS) entry which is preliminary data.</text>
</comment>
<feature type="transmembrane region" description="Helical" evidence="2">
    <location>
        <begin position="45"/>
        <end position="62"/>
    </location>
</feature>
<feature type="transmembrane region" description="Helical" evidence="2">
    <location>
        <begin position="131"/>
        <end position="150"/>
    </location>
</feature>
<evidence type="ECO:0000313" key="3">
    <source>
        <dbReference type="EMBL" id="MDQ2586744.1"/>
    </source>
</evidence>
<dbReference type="Pfam" id="PF11239">
    <property type="entry name" value="DUF3040"/>
    <property type="match status" value="1"/>
</dbReference>
<keyword evidence="2" id="KW-0472">Membrane</keyword>
<dbReference type="InterPro" id="IPR021401">
    <property type="entry name" value="DUF3040"/>
</dbReference>
<dbReference type="Proteomes" id="UP001225605">
    <property type="component" value="Unassembled WGS sequence"/>
</dbReference>
<reference evidence="3 4" key="1">
    <citation type="submission" date="2017-06" db="EMBL/GenBank/DDBJ databases">
        <title>Cultured bacterium strain Saccharothrix yanglingensis Hhs.015.</title>
        <authorList>
            <person name="Xia Y."/>
        </authorList>
    </citation>
    <scope>NUCLEOTIDE SEQUENCE [LARGE SCALE GENOMIC DNA]</scope>
    <source>
        <strain evidence="3 4">Hhs.015</strain>
    </source>
</reference>
<organism evidence="3 4">
    <name type="scientific">Saccharothrix yanglingensis</name>
    <dbReference type="NCBI Taxonomy" id="659496"/>
    <lineage>
        <taxon>Bacteria</taxon>
        <taxon>Bacillati</taxon>
        <taxon>Actinomycetota</taxon>
        <taxon>Actinomycetes</taxon>
        <taxon>Pseudonocardiales</taxon>
        <taxon>Pseudonocardiaceae</taxon>
        <taxon>Saccharothrix</taxon>
    </lineage>
</organism>
<keyword evidence="4" id="KW-1185">Reference proteome</keyword>
<feature type="region of interest" description="Disordered" evidence="1">
    <location>
        <begin position="177"/>
        <end position="200"/>
    </location>
</feature>
<keyword evidence="2" id="KW-0812">Transmembrane</keyword>
<keyword evidence="2" id="KW-1133">Transmembrane helix</keyword>